<proteinExistence type="predicted"/>
<gene>
    <name evidence="1" type="ORF">WJX81_007261</name>
</gene>
<dbReference type="EMBL" id="JALJOU010000103">
    <property type="protein sequence ID" value="KAK9821337.1"/>
    <property type="molecule type" value="Genomic_DNA"/>
</dbReference>
<dbReference type="Proteomes" id="UP001445335">
    <property type="component" value="Unassembled WGS sequence"/>
</dbReference>
<dbReference type="Gene3D" id="2.130.10.10">
    <property type="entry name" value="YVTN repeat-like/Quinoprotein amine dehydrogenase"/>
    <property type="match status" value="1"/>
</dbReference>
<keyword evidence="2" id="KW-1185">Reference proteome</keyword>
<organism evidence="1 2">
    <name type="scientific">Elliptochloris bilobata</name>
    <dbReference type="NCBI Taxonomy" id="381761"/>
    <lineage>
        <taxon>Eukaryota</taxon>
        <taxon>Viridiplantae</taxon>
        <taxon>Chlorophyta</taxon>
        <taxon>core chlorophytes</taxon>
        <taxon>Trebouxiophyceae</taxon>
        <taxon>Trebouxiophyceae incertae sedis</taxon>
        <taxon>Elliptochloris clade</taxon>
        <taxon>Elliptochloris</taxon>
    </lineage>
</organism>
<reference evidence="1 2" key="1">
    <citation type="journal article" date="2024" name="Nat. Commun.">
        <title>Phylogenomics reveals the evolutionary origins of lichenization in chlorophyte algae.</title>
        <authorList>
            <person name="Puginier C."/>
            <person name="Libourel C."/>
            <person name="Otte J."/>
            <person name="Skaloud P."/>
            <person name="Haon M."/>
            <person name="Grisel S."/>
            <person name="Petersen M."/>
            <person name="Berrin J.G."/>
            <person name="Delaux P.M."/>
            <person name="Dal Grande F."/>
            <person name="Keller J."/>
        </authorList>
    </citation>
    <scope>NUCLEOTIDE SEQUENCE [LARGE SCALE GENOMIC DNA]</scope>
    <source>
        <strain evidence="1 2">SAG 245.80</strain>
    </source>
</reference>
<sequence>MAAHAGHRPTILVFGEELLATVLSTLSARDLKPDHNSPQGESWKGVWLESEAARNWRSGRAGVRHLYGHRGAVHGLSVWGDTLASISRSEVRLWDLQSGAQRRVIDAALGSERGQGADVTGTVLALGDDVVAAACGRQVALWRLGVVQRRFVGASHSPVTHLAAHDVQLYVASARSAHVAVYDMYSGFLQQLWRPSDAGSPVTCLQAAEVNGHQVLISCHHDGMQQARRVNLPSSVGTAYGGFAVPERGAVVVAQERTKGTLSFYDLATGELRRDLVDPPPGRAGAVE</sequence>
<dbReference type="InterPro" id="IPR036322">
    <property type="entry name" value="WD40_repeat_dom_sf"/>
</dbReference>
<dbReference type="SUPFAM" id="SSF50978">
    <property type="entry name" value="WD40 repeat-like"/>
    <property type="match status" value="1"/>
</dbReference>
<evidence type="ECO:0000313" key="1">
    <source>
        <dbReference type="EMBL" id="KAK9821337.1"/>
    </source>
</evidence>
<protein>
    <submittedName>
        <fullName evidence="1">Uncharacterized protein</fullName>
    </submittedName>
</protein>
<dbReference type="AlphaFoldDB" id="A0AAW1QIP2"/>
<accession>A0AAW1QIP2</accession>
<evidence type="ECO:0000313" key="2">
    <source>
        <dbReference type="Proteomes" id="UP001445335"/>
    </source>
</evidence>
<dbReference type="InterPro" id="IPR015943">
    <property type="entry name" value="WD40/YVTN_repeat-like_dom_sf"/>
</dbReference>
<name>A0AAW1QIP2_9CHLO</name>
<comment type="caution">
    <text evidence="1">The sequence shown here is derived from an EMBL/GenBank/DDBJ whole genome shotgun (WGS) entry which is preliminary data.</text>
</comment>